<dbReference type="InterPro" id="IPR002645">
    <property type="entry name" value="STAS_dom"/>
</dbReference>
<dbReference type="InterPro" id="IPR058548">
    <property type="entry name" value="MlaB-like_STAS"/>
</dbReference>
<sequence length="94" mass="10846">MNAANTIVLPEKFGFDCYKWFDEQSFNALRDGRHVELDCSKVSYIDSAALGMIVVLYRRAKEVSASVLVRNPSSYCDEVFELTNIYDRYVCEMQ</sequence>
<evidence type="ECO:0000259" key="1">
    <source>
        <dbReference type="PROSITE" id="PS50801"/>
    </source>
</evidence>
<evidence type="ECO:0000313" key="2">
    <source>
        <dbReference type="EMBL" id="RDL46172.1"/>
    </source>
</evidence>
<dbReference type="InterPro" id="IPR036513">
    <property type="entry name" value="STAS_dom_sf"/>
</dbReference>
<dbReference type="CDD" id="cd07043">
    <property type="entry name" value="STAS_anti-anti-sigma_factors"/>
    <property type="match status" value="1"/>
</dbReference>
<proteinExistence type="predicted"/>
<dbReference type="Pfam" id="PF13466">
    <property type="entry name" value="STAS_2"/>
    <property type="match status" value="1"/>
</dbReference>
<accession>A0A370UEG4</accession>
<feature type="domain" description="STAS" evidence="1">
    <location>
        <begin position="1"/>
        <end position="94"/>
    </location>
</feature>
<dbReference type="Proteomes" id="UP000254326">
    <property type="component" value="Unassembled WGS sequence"/>
</dbReference>
<name>A0A370UEG4_9GAMM</name>
<dbReference type="Gene3D" id="3.30.750.24">
    <property type="entry name" value="STAS domain"/>
    <property type="match status" value="1"/>
</dbReference>
<dbReference type="OrthoDB" id="6106808at2"/>
<protein>
    <submittedName>
        <fullName evidence="2">Anti-sigma factor antagonist</fullName>
    </submittedName>
</protein>
<gene>
    <name evidence="2" type="ORF">DN730_03800</name>
</gene>
<dbReference type="PROSITE" id="PS50801">
    <property type="entry name" value="STAS"/>
    <property type="match status" value="1"/>
</dbReference>
<dbReference type="AlphaFoldDB" id="A0A370UEG4"/>
<comment type="caution">
    <text evidence="2">The sequence shown here is derived from an EMBL/GenBank/DDBJ whole genome shotgun (WGS) entry which is preliminary data.</text>
</comment>
<evidence type="ECO:0000313" key="3">
    <source>
        <dbReference type="Proteomes" id="UP000254326"/>
    </source>
</evidence>
<dbReference type="EMBL" id="QKRA01000001">
    <property type="protein sequence ID" value="RDL46172.1"/>
    <property type="molecule type" value="Genomic_DNA"/>
</dbReference>
<keyword evidence="3" id="KW-1185">Reference proteome</keyword>
<organism evidence="2 3">
    <name type="scientific">Marinomonas piezotolerans</name>
    <dbReference type="NCBI Taxonomy" id="2213058"/>
    <lineage>
        <taxon>Bacteria</taxon>
        <taxon>Pseudomonadati</taxon>
        <taxon>Pseudomonadota</taxon>
        <taxon>Gammaproteobacteria</taxon>
        <taxon>Oceanospirillales</taxon>
        <taxon>Oceanospirillaceae</taxon>
        <taxon>Marinomonas</taxon>
    </lineage>
</organism>
<dbReference type="SUPFAM" id="SSF52091">
    <property type="entry name" value="SpoIIaa-like"/>
    <property type="match status" value="1"/>
</dbReference>
<dbReference type="RefSeq" id="WP_115466758.1">
    <property type="nucleotide sequence ID" value="NZ_QKRA01000001.1"/>
</dbReference>
<reference evidence="2 3" key="1">
    <citation type="submission" date="2018-06" db="EMBL/GenBank/DDBJ databases">
        <title>Marinomonas sp. YLB-05 draft genome sequence.</title>
        <authorList>
            <person name="Yu L."/>
            <person name="Tang X."/>
        </authorList>
    </citation>
    <scope>NUCLEOTIDE SEQUENCE [LARGE SCALE GENOMIC DNA]</scope>
    <source>
        <strain evidence="2 3">YLB-05</strain>
    </source>
</reference>